<dbReference type="InterPro" id="IPR001544">
    <property type="entry name" value="Aminotrans_IV"/>
</dbReference>
<dbReference type="KEGG" id="ter:Tery_0889"/>
<evidence type="ECO:0000256" key="13">
    <source>
        <dbReference type="ARBA" id="ARBA00048798"/>
    </source>
</evidence>
<evidence type="ECO:0000256" key="10">
    <source>
        <dbReference type="ARBA" id="ARBA00022898"/>
    </source>
</evidence>
<dbReference type="PANTHER" id="PTHR11825">
    <property type="entry name" value="SUBGROUP IIII AMINOTRANSFERASE"/>
    <property type="match status" value="1"/>
</dbReference>
<dbReference type="EC" id="2.6.1.42" evidence="6"/>
<dbReference type="GO" id="GO:0052654">
    <property type="term" value="F:L-leucine-2-oxoglutarate transaminase activity"/>
    <property type="evidence" value="ECO:0007669"/>
    <property type="project" value="RHEA"/>
</dbReference>
<evidence type="ECO:0000256" key="5">
    <source>
        <dbReference type="ARBA" id="ARBA00009320"/>
    </source>
</evidence>
<dbReference type="STRING" id="203124.Tery_0889"/>
<evidence type="ECO:0000256" key="11">
    <source>
        <dbReference type="ARBA" id="ARBA00023304"/>
    </source>
</evidence>
<dbReference type="UniPathway" id="UPA00048">
    <property type="reaction ID" value="UER00073"/>
</dbReference>
<evidence type="ECO:0000256" key="4">
    <source>
        <dbReference type="ARBA" id="ARBA00005072"/>
    </source>
</evidence>
<dbReference type="Gene3D" id="3.20.10.10">
    <property type="entry name" value="D-amino Acid Aminotransferase, subunit A, domain 2"/>
    <property type="match status" value="1"/>
</dbReference>
<evidence type="ECO:0000313" key="16">
    <source>
        <dbReference type="EMBL" id="ABG50290.1"/>
    </source>
</evidence>
<dbReference type="PANTHER" id="PTHR11825:SF44">
    <property type="entry name" value="BRANCHED-CHAIN-AMINO-ACID AMINOTRANSFERASE"/>
    <property type="match status" value="1"/>
</dbReference>
<reference evidence="16" key="1">
    <citation type="submission" date="2006-06" db="EMBL/GenBank/DDBJ databases">
        <title>Complete sequence of Trichodesmium erythraeum IMS101.</title>
        <authorList>
            <consortium name="US DOE Joint Genome Institute"/>
            <person name="Copeland A."/>
            <person name="Lucas S."/>
            <person name="Lapidus A."/>
            <person name="Barry K."/>
            <person name="Detter J.C."/>
            <person name="Glavina del Rio T."/>
            <person name="Hammon N."/>
            <person name="Israni S."/>
            <person name="Dalin E."/>
            <person name="Tice H."/>
            <person name="Pitluck S."/>
            <person name="Kiss H."/>
            <person name="Munk A.C."/>
            <person name="Brettin T."/>
            <person name="Bruce D."/>
            <person name="Han C."/>
            <person name="Tapia R."/>
            <person name="Gilna P."/>
            <person name="Schmutz J."/>
            <person name="Larimer F."/>
            <person name="Land M."/>
            <person name="Hauser L."/>
            <person name="Kyrpides N."/>
            <person name="Kim E."/>
            <person name="Richardson P."/>
        </authorList>
    </citation>
    <scope>NUCLEOTIDE SEQUENCE [LARGE SCALE GENOMIC DNA]</scope>
    <source>
        <strain evidence="16">IMS101</strain>
    </source>
</reference>
<dbReference type="UniPathway" id="UPA00049">
    <property type="reaction ID" value="UER00062"/>
</dbReference>
<dbReference type="eggNOG" id="COG0115">
    <property type="taxonomic scope" value="Bacteria"/>
</dbReference>
<dbReference type="NCBIfam" id="NF009897">
    <property type="entry name" value="PRK13357.1"/>
    <property type="match status" value="1"/>
</dbReference>
<comment type="catalytic activity">
    <reaction evidence="13">
        <text>L-isoleucine + 2-oxoglutarate = (S)-3-methyl-2-oxopentanoate + L-glutamate</text>
        <dbReference type="Rhea" id="RHEA:24801"/>
        <dbReference type="ChEBI" id="CHEBI:16810"/>
        <dbReference type="ChEBI" id="CHEBI:29985"/>
        <dbReference type="ChEBI" id="CHEBI:35146"/>
        <dbReference type="ChEBI" id="CHEBI:58045"/>
        <dbReference type="EC" id="2.6.1.42"/>
    </reaction>
</comment>
<dbReference type="InterPro" id="IPR043131">
    <property type="entry name" value="BCAT-like_N"/>
</dbReference>
<sequence length="355" mass="39447">MQIVNSQISIEKTSHSRIKEQDINNTPFGKVFSDHMLVATYANNSWQEVKITPYGNISIRPSLSVLHYGQAVFEGLKAYKNYQGKPVLFRLEANYKRINNSAFRLCMPSIPKEIFIDGLKELIRLDTDWIPTKSDSALYIRPIYFATDESVGLKPANSYKFIILSSPTGTFYSAPVKLIVTDKYVRASEGGTGAAKCAGNYAGSFLADKEAKEQGYDNVLWLDGKEKKYIEECGTMNVAFVINDVLITPKLTGSILGGITRDSALTLFRDMGVKVEERLISIDEVAKAYEAGNISEAFGMGTAATIAHISVINYQGKDMILPPVDERKYASQVLQKLEDIKTGKVTDPYGWICQL</sequence>
<comment type="pathway">
    <text evidence="3">Amino-acid biosynthesis; L-valine biosynthesis; L-valine from pyruvate: step 4/4.</text>
</comment>
<evidence type="ECO:0000256" key="7">
    <source>
        <dbReference type="ARBA" id="ARBA00022576"/>
    </source>
</evidence>
<comment type="pathway">
    <text evidence="2">Amino-acid biosynthesis; L-isoleucine biosynthesis; L-isoleucine from 2-oxobutanoate: step 4/4.</text>
</comment>
<evidence type="ECO:0000256" key="1">
    <source>
        <dbReference type="ARBA" id="ARBA00001933"/>
    </source>
</evidence>
<dbReference type="SUPFAM" id="SSF56752">
    <property type="entry name" value="D-aminoacid aminotransferase-like PLP-dependent enzymes"/>
    <property type="match status" value="1"/>
</dbReference>
<accession>Q117N4</accession>
<dbReference type="CDD" id="cd01557">
    <property type="entry name" value="BCAT_beta_family"/>
    <property type="match status" value="1"/>
</dbReference>
<evidence type="ECO:0000256" key="12">
    <source>
        <dbReference type="ARBA" id="ARBA00048212"/>
    </source>
</evidence>
<comment type="cofactor">
    <cofactor evidence="1">
        <name>pyridoxal 5'-phosphate</name>
        <dbReference type="ChEBI" id="CHEBI:597326"/>
    </cofactor>
</comment>
<evidence type="ECO:0000256" key="2">
    <source>
        <dbReference type="ARBA" id="ARBA00004824"/>
    </source>
</evidence>
<feature type="modified residue" description="N6-(pyridoxal phosphate)lysine" evidence="15">
    <location>
        <position position="196"/>
    </location>
</feature>
<comment type="catalytic activity">
    <reaction evidence="12">
        <text>L-valine + 2-oxoglutarate = 3-methyl-2-oxobutanoate + L-glutamate</text>
        <dbReference type="Rhea" id="RHEA:24813"/>
        <dbReference type="ChEBI" id="CHEBI:11851"/>
        <dbReference type="ChEBI" id="CHEBI:16810"/>
        <dbReference type="ChEBI" id="CHEBI:29985"/>
        <dbReference type="ChEBI" id="CHEBI:57762"/>
        <dbReference type="EC" id="2.6.1.42"/>
    </reaction>
</comment>
<dbReference type="GO" id="GO:0009097">
    <property type="term" value="P:isoleucine biosynthetic process"/>
    <property type="evidence" value="ECO:0007669"/>
    <property type="project" value="UniProtKB-UniPathway"/>
</dbReference>
<dbReference type="Pfam" id="PF01063">
    <property type="entry name" value="Aminotran_4"/>
    <property type="match status" value="1"/>
</dbReference>
<dbReference type="InterPro" id="IPR036038">
    <property type="entry name" value="Aminotransferase-like"/>
</dbReference>
<evidence type="ECO:0000256" key="15">
    <source>
        <dbReference type="PIRSR" id="PIRSR006468-1"/>
    </source>
</evidence>
<dbReference type="GO" id="GO:0009099">
    <property type="term" value="P:L-valine biosynthetic process"/>
    <property type="evidence" value="ECO:0007669"/>
    <property type="project" value="UniProtKB-UniPathway"/>
</dbReference>
<dbReference type="OrthoDB" id="9805628at2"/>
<evidence type="ECO:0000256" key="14">
    <source>
        <dbReference type="ARBA" id="ARBA00049229"/>
    </source>
</evidence>
<dbReference type="InterPro" id="IPR043132">
    <property type="entry name" value="BCAT-like_C"/>
</dbReference>
<dbReference type="EMBL" id="CP000393">
    <property type="protein sequence ID" value="ABG50290.1"/>
    <property type="molecule type" value="Genomic_DNA"/>
</dbReference>
<evidence type="ECO:0000256" key="3">
    <source>
        <dbReference type="ARBA" id="ARBA00004931"/>
    </source>
</evidence>
<comment type="similarity">
    <text evidence="5">Belongs to the class-IV pyridoxal-phosphate-dependent aminotransferase family.</text>
</comment>
<dbReference type="HOGENOM" id="CLU_031922_0_2_3"/>
<keyword evidence="10" id="KW-0663">Pyridoxal phosphate</keyword>
<dbReference type="UniPathway" id="UPA00047">
    <property type="reaction ID" value="UER00058"/>
</dbReference>
<dbReference type="GO" id="GO:0052656">
    <property type="term" value="F:L-isoleucine-2-oxoglutarate transaminase activity"/>
    <property type="evidence" value="ECO:0007669"/>
    <property type="project" value="RHEA"/>
</dbReference>
<keyword evidence="7 16" id="KW-0032">Aminotransferase</keyword>
<gene>
    <name evidence="16" type="ordered locus">Tery_0889</name>
</gene>
<dbReference type="GO" id="GO:0052655">
    <property type="term" value="F:L-valine-2-oxoglutarate transaminase activity"/>
    <property type="evidence" value="ECO:0007669"/>
    <property type="project" value="RHEA"/>
</dbReference>
<dbReference type="PIRSF" id="PIRSF006468">
    <property type="entry name" value="BCAT1"/>
    <property type="match status" value="1"/>
</dbReference>
<protein>
    <recommendedName>
        <fullName evidence="6">branched-chain-amino-acid transaminase</fullName>
        <ecNumber evidence="6">2.6.1.42</ecNumber>
    </recommendedName>
</protein>
<evidence type="ECO:0000256" key="8">
    <source>
        <dbReference type="ARBA" id="ARBA00022605"/>
    </source>
</evidence>
<keyword evidence="8" id="KW-0028">Amino-acid biosynthesis</keyword>
<keyword evidence="9 16" id="KW-0808">Transferase</keyword>
<proteinExistence type="inferred from homology"/>
<organism evidence="16">
    <name type="scientific">Trichodesmium erythraeum (strain IMS101)</name>
    <dbReference type="NCBI Taxonomy" id="203124"/>
    <lineage>
        <taxon>Bacteria</taxon>
        <taxon>Bacillati</taxon>
        <taxon>Cyanobacteriota</taxon>
        <taxon>Cyanophyceae</taxon>
        <taxon>Oscillatoriophycideae</taxon>
        <taxon>Oscillatoriales</taxon>
        <taxon>Microcoleaceae</taxon>
        <taxon>Trichodesmium</taxon>
    </lineage>
</organism>
<dbReference type="InterPro" id="IPR005786">
    <property type="entry name" value="B_amino_transII"/>
</dbReference>
<dbReference type="AlphaFoldDB" id="Q117N4"/>
<dbReference type="RefSeq" id="WP_011610681.1">
    <property type="nucleotide sequence ID" value="NC_008312.1"/>
</dbReference>
<dbReference type="InterPro" id="IPR033939">
    <property type="entry name" value="BCAT_family"/>
</dbReference>
<name>Q117N4_TRIEI</name>
<comment type="pathway">
    <text evidence="4">Amino-acid biosynthesis; L-leucine biosynthesis; L-leucine from 3-methyl-2-oxobutanoate: step 4/4.</text>
</comment>
<evidence type="ECO:0000256" key="9">
    <source>
        <dbReference type="ARBA" id="ARBA00022679"/>
    </source>
</evidence>
<dbReference type="Gene3D" id="3.30.470.10">
    <property type="match status" value="1"/>
</dbReference>
<dbReference type="GO" id="GO:0009098">
    <property type="term" value="P:L-leucine biosynthetic process"/>
    <property type="evidence" value="ECO:0007669"/>
    <property type="project" value="UniProtKB-UniPathway"/>
</dbReference>
<keyword evidence="11" id="KW-0100">Branched-chain amino acid biosynthesis</keyword>
<comment type="catalytic activity">
    <reaction evidence="14">
        <text>L-leucine + 2-oxoglutarate = 4-methyl-2-oxopentanoate + L-glutamate</text>
        <dbReference type="Rhea" id="RHEA:18321"/>
        <dbReference type="ChEBI" id="CHEBI:16810"/>
        <dbReference type="ChEBI" id="CHEBI:17865"/>
        <dbReference type="ChEBI" id="CHEBI:29985"/>
        <dbReference type="ChEBI" id="CHEBI:57427"/>
        <dbReference type="EC" id="2.6.1.42"/>
    </reaction>
</comment>
<dbReference type="NCBIfam" id="TIGR01123">
    <property type="entry name" value="ilvE_II"/>
    <property type="match status" value="1"/>
</dbReference>
<evidence type="ECO:0000256" key="6">
    <source>
        <dbReference type="ARBA" id="ARBA00013053"/>
    </source>
</evidence>